<dbReference type="GO" id="GO:0043066">
    <property type="term" value="P:negative regulation of apoptotic process"/>
    <property type="evidence" value="ECO:0007669"/>
    <property type="project" value="TreeGrafter"/>
</dbReference>
<dbReference type="GO" id="GO:0050821">
    <property type="term" value="P:protein stabilization"/>
    <property type="evidence" value="ECO:0007669"/>
    <property type="project" value="TreeGrafter"/>
</dbReference>
<name>A0A8K0PIG9_9PEZI</name>
<reference evidence="3" key="1">
    <citation type="submission" date="2021-07" db="EMBL/GenBank/DDBJ databases">
        <title>Elsinoe batatas strain:CRI-CJ2 Genome sequencing and assembly.</title>
        <authorList>
            <person name="Huang L."/>
        </authorList>
    </citation>
    <scope>NUCLEOTIDE SEQUENCE</scope>
    <source>
        <strain evidence="3">CRI-CJ2</strain>
    </source>
</reference>
<proteinExistence type="predicted"/>
<feature type="domain" description="Nascent polypeptide-associated complex subunit alpha-like UBA" evidence="2">
    <location>
        <begin position="90"/>
        <end position="129"/>
    </location>
</feature>
<dbReference type="InterPro" id="IPR052617">
    <property type="entry name" value="Huntingtin-int_K"/>
</dbReference>
<organism evidence="3 4">
    <name type="scientific">Elsinoe batatas</name>
    <dbReference type="NCBI Taxonomy" id="2601811"/>
    <lineage>
        <taxon>Eukaryota</taxon>
        <taxon>Fungi</taxon>
        <taxon>Dikarya</taxon>
        <taxon>Ascomycota</taxon>
        <taxon>Pezizomycotina</taxon>
        <taxon>Dothideomycetes</taxon>
        <taxon>Dothideomycetidae</taxon>
        <taxon>Myriangiales</taxon>
        <taxon>Elsinoaceae</taxon>
        <taxon>Elsinoe</taxon>
    </lineage>
</organism>
<evidence type="ECO:0000313" key="4">
    <source>
        <dbReference type="Proteomes" id="UP000809789"/>
    </source>
</evidence>
<feature type="region of interest" description="Disordered" evidence="1">
    <location>
        <begin position="1"/>
        <end position="87"/>
    </location>
</feature>
<sequence>MAEPAPSDATKGDTTQSNPAPTGGDDAKAAAALSALDQPSVSDDAPAKKDVDTKALGDAMARLEVASGGGSGAKTGTKTEKKEETPKKAVKIEAADVAVVVEQCDLNKAKAGELLRQYEGDLGRALKGWVGVGA</sequence>
<evidence type="ECO:0000256" key="1">
    <source>
        <dbReference type="SAM" id="MobiDB-lite"/>
    </source>
</evidence>
<comment type="caution">
    <text evidence="3">The sequence shown here is derived from an EMBL/GenBank/DDBJ whole genome shotgun (WGS) entry which is preliminary data.</text>
</comment>
<dbReference type="CDD" id="cd14361">
    <property type="entry name" value="UBA_HYPK"/>
    <property type="match status" value="1"/>
</dbReference>
<dbReference type="EMBL" id="JAESVG020000001">
    <property type="protein sequence ID" value="KAG8631126.1"/>
    <property type="molecule type" value="Genomic_DNA"/>
</dbReference>
<dbReference type="InterPro" id="IPR038922">
    <property type="entry name" value="HYPK_UBA"/>
</dbReference>
<keyword evidence="4" id="KW-1185">Reference proteome</keyword>
<dbReference type="PANTHER" id="PTHR31184">
    <property type="entry name" value="HUNTINGTIN-INTERACTING PROTEIN K FAMILY MEMBER"/>
    <property type="match status" value="1"/>
</dbReference>
<evidence type="ECO:0000313" key="3">
    <source>
        <dbReference type="EMBL" id="KAG8631126.1"/>
    </source>
</evidence>
<dbReference type="PANTHER" id="PTHR31184:SF2">
    <property type="entry name" value="HUNTINGTIN-INTERACTING PROTEIN K"/>
    <property type="match status" value="1"/>
</dbReference>
<dbReference type="Pfam" id="PF19026">
    <property type="entry name" value="UBA_HYPK"/>
    <property type="match status" value="1"/>
</dbReference>
<protein>
    <recommendedName>
        <fullName evidence="2">Nascent polypeptide-associated complex subunit alpha-like UBA domain-containing protein</fullName>
    </recommendedName>
</protein>
<dbReference type="Proteomes" id="UP000809789">
    <property type="component" value="Unassembled WGS sequence"/>
</dbReference>
<dbReference type="OrthoDB" id="285219at2759"/>
<feature type="compositionally biased region" description="Basic and acidic residues" evidence="1">
    <location>
        <begin position="45"/>
        <end position="55"/>
    </location>
</feature>
<gene>
    <name evidence="3" type="ORF">KVT40_000266</name>
</gene>
<feature type="compositionally biased region" description="Basic and acidic residues" evidence="1">
    <location>
        <begin position="77"/>
        <end position="87"/>
    </location>
</feature>
<evidence type="ECO:0000259" key="2">
    <source>
        <dbReference type="Pfam" id="PF19026"/>
    </source>
</evidence>
<dbReference type="AlphaFoldDB" id="A0A8K0PIG9"/>
<dbReference type="InterPro" id="IPR044034">
    <property type="entry name" value="NAC-like_UBA"/>
</dbReference>
<accession>A0A8K0PIG9</accession>